<dbReference type="RefSeq" id="WP_093588664.1">
    <property type="nucleotide sequence ID" value="NZ_FOYL01000002.1"/>
</dbReference>
<comment type="similarity">
    <text evidence="1">Belongs to the peptidase A31 family.</text>
</comment>
<dbReference type="InterPro" id="IPR000671">
    <property type="entry name" value="Peptidase_A31"/>
</dbReference>
<evidence type="ECO:0000256" key="1">
    <source>
        <dbReference type="ARBA" id="ARBA00006814"/>
    </source>
</evidence>
<dbReference type="NCBIfam" id="TIGR00072">
    <property type="entry name" value="hydrog_prot"/>
    <property type="match status" value="1"/>
</dbReference>
<sequence length="153" mass="15735">MTAVVIGVGNEFRRDDGIGPAVARAVAESGVHAEISDGDPARLLEAWDGADLVVIVDAIRCTPAVPGRWHRTTLPHSIPAASSHGLGVPEAVELAEALDRRPEHLVIYAVEVADVGFGIGLSPAVAAAAATLTSAVLTEVAEEFPGTDKISNS</sequence>
<dbReference type="Proteomes" id="UP000198583">
    <property type="component" value="Unassembled WGS sequence"/>
</dbReference>
<dbReference type="EMBL" id="FOYL01000002">
    <property type="protein sequence ID" value="SFR02152.1"/>
    <property type="molecule type" value="Genomic_DNA"/>
</dbReference>
<evidence type="ECO:0000256" key="3">
    <source>
        <dbReference type="ARBA" id="ARBA00022750"/>
    </source>
</evidence>
<evidence type="ECO:0000256" key="4">
    <source>
        <dbReference type="ARBA" id="ARBA00022801"/>
    </source>
</evidence>
<evidence type="ECO:0000313" key="6">
    <source>
        <dbReference type="Proteomes" id="UP000198583"/>
    </source>
</evidence>
<reference evidence="6" key="1">
    <citation type="submission" date="2016-10" db="EMBL/GenBank/DDBJ databases">
        <authorList>
            <person name="Varghese N."/>
            <person name="Submissions S."/>
        </authorList>
    </citation>
    <scope>NUCLEOTIDE SEQUENCE [LARGE SCALE GENOMIC DNA]</scope>
    <source>
        <strain evidence="6">DSM 44232</strain>
    </source>
</reference>
<proteinExistence type="inferred from homology"/>
<keyword evidence="3" id="KW-0064">Aspartyl protease</keyword>
<dbReference type="SUPFAM" id="SSF53163">
    <property type="entry name" value="HybD-like"/>
    <property type="match status" value="1"/>
</dbReference>
<accession>A0A1I6DA10</accession>
<dbReference type="Pfam" id="PF01750">
    <property type="entry name" value="HycI"/>
    <property type="match status" value="1"/>
</dbReference>
<dbReference type="CDD" id="cd00518">
    <property type="entry name" value="H2MP"/>
    <property type="match status" value="1"/>
</dbReference>
<organism evidence="5 6">
    <name type="scientific">Lentzea waywayandensis</name>
    <dbReference type="NCBI Taxonomy" id="84724"/>
    <lineage>
        <taxon>Bacteria</taxon>
        <taxon>Bacillati</taxon>
        <taxon>Actinomycetota</taxon>
        <taxon>Actinomycetes</taxon>
        <taxon>Pseudonocardiales</taxon>
        <taxon>Pseudonocardiaceae</taxon>
        <taxon>Lentzea</taxon>
    </lineage>
</organism>
<dbReference type="GO" id="GO:0004190">
    <property type="term" value="F:aspartic-type endopeptidase activity"/>
    <property type="evidence" value="ECO:0007669"/>
    <property type="project" value="UniProtKB-KW"/>
</dbReference>
<dbReference type="PANTHER" id="PTHR30302">
    <property type="entry name" value="HYDROGENASE 1 MATURATION PROTEASE"/>
    <property type="match status" value="1"/>
</dbReference>
<dbReference type="AlphaFoldDB" id="A0A1I6DA10"/>
<dbReference type="PANTHER" id="PTHR30302:SF1">
    <property type="entry name" value="HYDROGENASE 2 MATURATION PROTEASE"/>
    <property type="match status" value="1"/>
</dbReference>
<keyword evidence="2 5" id="KW-0645">Protease</keyword>
<dbReference type="STRING" id="84724.SAMN04488564_10256"/>
<protein>
    <submittedName>
        <fullName evidence="5">Hydrogenase maturation protease</fullName>
    </submittedName>
</protein>
<evidence type="ECO:0000256" key="2">
    <source>
        <dbReference type="ARBA" id="ARBA00022670"/>
    </source>
</evidence>
<keyword evidence="6" id="KW-1185">Reference proteome</keyword>
<name>A0A1I6DA10_9PSEU</name>
<dbReference type="InterPro" id="IPR023430">
    <property type="entry name" value="Pept_HybD-like_dom_sf"/>
</dbReference>
<dbReference type="GO" id="GO:0016485">
    <property type="term" value="P:protein processing"/>
    <property type="evidence" value="ECO:0007669"/>
    <property type="project" value="TreeGrafter"/>
</dbReference>
<gene>
    <name evidence="5" type="ORF">SAMN04488564_10256</name>
</gene>
<dbReference type="GO" id="GO:0008047">
    <property type="term" value="F:enzyme activator activity"/>
    <property type="evidence" value="ECO:0007669"/>
    <property type="project" value="InterPro"/>
</dbReference>
<dbReference type="Gene3D" id="3.40.50.1450">
    <property type="entry name" value="HybD-like"/>
    <property type="match status" value="1"/>
</dbReference>
<evidence type="ECO:0000313" key="5">
    <source>
        <dbReference type="EMBL" id="SFR02152.1"/>
    </source>
</evidence>
<keyword evidence="4" id="KW-0378">Hydrolase</keyword>
<dbReference type="OrthoDB" id="164170at2"/>